<protein>
    <submittedName>
        <fullName evidence="2">RhoGAP domain-containing protein</fullName>
    </submittedName>
</protein>
<evidence type="ECO:0000313" key="3">
    <source>
        <dbReference type="Proteomes" id="UP000023152"/>
    </source>
</evidence>
<proteinExistence type="predicted"/>
<accession>X6NDV5</accession>
<dbReference type="Gene3D" id="1.10.555.10">
    <property type="entry name" value="Rho GTPase activation protein"/>
    <property type="match status" value="1"/>
</dbReference>
<evidence type="ECO:0000313" key="2">
    <source>
        <dbReference type="EMBL" id="ETO23527.1"/>
    </source>
</evidence>
<dbReference type="Pfam" id="PF00620">
    <property type="entry name" value="RhoGAP"/>
    <property type="match status" value="1"/>
</dbReference>
<feature type="domain" description="Rho-GAP" evidence="1">
    <location>
        <begin position="1"/>
        <end position="138"/>
    </location>
</feature>
<dbReference type="GO" id="GO:0005096">
    <property type="term" value="F:GTPase activator activity"/>
    <property type="evidence" value="ECO:0007669"/>
    <property type="project" value="TreeGrafter"/>
</dbReference>
<dbReference type="EMBL" id="ASPP01009874">
    <property type="protein sequence ID" value="ETO23527.1"/>
    <property type="molecule type" value="Genomic_DNA"/>
</dbReference>
<dbReference type="InterPro" id="IPR000198">
    <property type="entry name" value="RhoGAP_dom"/>
</dbReference>
<dbReference type="PANTHER" id="PTHR45876:SF8">
    <property type="entry name" value="FI04035P"/>
    <property type="match status" value="1"/>
</dbReference>
<dbReference type="PROSITE" id="PS50238">
    <property type="entry name" value="RHOGAP"/>
    <property type="match status" value="1"/>
</dbReference>
<dbReference type="PANTHER" id="PTHR45876">
    <property type="entry name" value="FI04035P"/>
    <property type="match status" value="1"/>
</dbReference>
<dbReference type="SUPFAM" id="SSF48350">
    <property type="entry name" value="GTPase activation domain, GAP"/>
    <property type="match status" value="1"/>
</dbReference>
<dbReference type="GO" id="GO:0007165">
    <property type="term" value="P:signal transduction"/>
    <property type="evidence" value="ECO:0007669"/>
    <property type="project" value="InterPro"/>
</dbReference>
<evidence type="ECO:0000259" key="1">
    <source>
        <dbReference type="PROSITE" id="PS50238"/>
    </source>
</evidence>
<dbReference type="Proteomes" id="UP000023152">
    <property type="component" value="Unassembled WGS sequence"/>
</dbReference>
<dbReference type="InterPro" id="IPR008936">
    <property type="entry name" value="Rho_GTPase_activation_prot"/>
</dbReference>
<organism evidence="2 3">
    <name type="scientific">Reticulomyxa filosa</name>
    <dbReference type="NCBI Taxonomy" id="46433"/>
    <lineage>
        <taxon>Eukaryota</taxon>
        <taxon>Sar</taxon>
        <taxon>Rhizaria</taxon>
        <taxon>Retaria</taxon>
        <taxon>Foraminifera</taxon>
        <taxon>Monothalamids</taxon>
        <taxon>Reticulomyxidae</taxon>
        <taxon>Reticulomyxa</taxon>
    </lineage>
</organism>
<sequence length="138" mass="16069">MLKEWLRGLNDSLIPGTHYNICVAMAKERQKLDHETLDVFLSQLPGHNLSHMFFKYFLLQTLRVVLKLIKSIIRYLVSFLKKFLNPQYVEATKMNLENISIVFAPTILKCPVDDPTLLMQNSKFEKDFVQQLITNLAV</sequence>
<comment type="caution">
    <text evidence="2">The sequence shown here is derived from an EMBL/GenBank/DDBJ whole genome shotgun (WGS) entry which is preliminary data.</text>
</comment>
<keyword evidence="3" id="KW-1185">Reference proteome</keyword>
<dbReference type="AlphaFoldDB" id="X6NDV5"/>
<dbReference type="GO" id="GO:0005737">
    <property type="term" value="C:cytoplasm"/>
    <property type="evidence" value="ECO:0007669"/>
    <property type="project" value="TreeGrafter"/>
</dbReference>
<dbReference type="OrthoDB" id="437889at2759"/>
<gene>
    <name evidence="2" type="ORF">RFI_13652</name>
</gene>
<name>X6NDV5_RETFI</name>
<reference evidence="2 3" key="1">
    <citation type="journal article" date="2013" name="Curr. Biol.">
        <title>The Genome of the Foraminiferan Reticulomyxa filosa.</title>
        <authorList>
            <person name="Glockner G."/>
            <person name="Hulsmann N."/>
            <person name="Schleicher M."/>
            <person name="Noegel A.A."/>
            <person name="Eichinger L."/>
            <person name="Gallinger C."/>
            <person name="Pawlowski J."/>
            <person name="Sierra R."/>
            <person name="Euteneuer U."/>
            <person name="Pillet L."/>
            <person name="Moustafa A."/>
            <person name="Platzer M."/>
            <person name="Groth M."/>
            <person name="Szafranski K."/>
            <person name="Schliwa M."/>
        </authorList>
    </citation>
    <scope>NUCLEOTIDE SEQUENCE [LARGE SCALE GENOMIC DNA]</scope>
</reference>